<feature type="region of interest" description="Disordered" evidence="3">
    <location>
        <begin position="115"/>
        <end position="243"/>
    </location>
</feature>
<dbReference type="GO" id="GO:0010508">
    <property type="term" value="P:positive regulation of autophagy"/>
    <property type="evidence" value="ECO:0007669"/>
    <property type="project" value="TreeGrafter"/>
</dbReference>
<dbReference type="PANTHER" id="PTHR13153:SF5">
    <property type="entry name" value="GATOR COMPLEX PROTEIN NPRL3"/>
    <property type="match status" value="1"/>
</dbReference>
<dbReference type="GO" id="GO:0034198">
    <property type="term" value="P:cellular response to amino acid starvation"/>
    <property type="evidence" value="ECO:0007669"/>
    <property type="project" value="TreeGrafter"/>
</dbReference>
<keyword evidence="2" id="KW-0469">Meiosis</keyword>
<evidence type="ECO:0000256" key="3">
    <source>
        <dbReference type="SAM" id="MobiDB-lite"/>
    </source>
</evidence>
<name>A0A5C5G065_9BASI</name>
<feature type="compositionally biased region" description="Polar residues" evidence="3">
    <location>
        <begin position="221"/>
        <end position="232"/>
    </location>
</feature>
<evidence type="ECO:0000313" key="7">
    <source>
        <dbReference type="Proteomes" id="UP000311382"/>
    </source>
</evidence>
<dbReference type="GO" id="GO:0005774">
    <property type="term" value="C:vacuolar membrane"/>
    <property type="evidence" value="ECO:0007669"/>
    <property type="project" value="UniProtKB-SubCell"/>
</dbReference>
<comment type="subcellular location">
    <subcellularLocation>
        <location evidence="2">Vacuole membrane</location>
        <topology evidence="2">Peripheral membrane protein</topology>
    </subcellularLocation>
</comment>
<feature type="compositionally biased region" description="Acidic residues" evidence="3">
    <location>
        <begin position="138"/>
        <end position="153"/>
    </location>
</feature>
<protein>
    <recommendedName>
        <fullName evidence="2">Nitrogen permease regulator 3</fullName>
    </recommendedName>
    <alternativeName>
        <fullName evidence="2">Required for meiotic nuclear division protein 11</fullName>
    </alternativeName>
</protein>
<evidence type="ECO:0000256" key="1">
    <source>
        <dbReference type="ARBA" id="ARBA00010546"/>
    </source>
</evidence>
<feature type="compositionally biased region" description="Low complexity" evidence="3">
    <location>
        <begin position="636"/>
        <end position="653"/>
    </location>
</feature>
<dbReference type="STRING" id="5288.A0A5C5G065"/>
<evidence type="ECO:0000259" key="5">
    <source>
        <dbReference type="Pfam" id="PF24064"/>
    </source>
</evidence>
<feature type="region of interest" description="Disordered" evidence="3">
    <location>
        <begin position="386"/>
        <end position="418"/>
    </location>
</feature>
<dbReference type="InterPro" id="IPR056603">
    <property type="entry name" value="HTH_NPRL3"/>
</dbReference>
<comment type="function">
    <text evidence="2">Mediates inactivation of the TORC1 complex in response to amino acid starvation. Required for meiotic nuclear division.</text>
</comment>
<keyword evidence="2 4" id="KW-0732">Signal</keyword>
<sequence>MTSLLAVLIVAKSSLGAQLVYAYPPDPRSVPRTHKPVYSASKRQRALYQAYASSSDSDSGSDSTDDDGLDHGPDSKHFLGFPDTVLASLLSPSRELCDQPFELVVDHLAFVGHPVWLGDDDAPRDRPDDAKPDRTRSDDDDSEEGGEEDSDDDSAARRGRSRLPRYPDLQGLNLEDELEAPTLERDRTIGPPTSRNASAPPRPLLIADSGSPSPTRPGTLARSQSSTSTLHPGSSLASSQHSHNSLAGSSRLVSFNFLCVIDTPPDSHLSSHLEGFYKDVIIPVTANIKALEKKDLWLGKEAAKLRRAKEVALEKDDPYDAFLHSLPARSALAGALSQLYTSLKADELAEIHLGPLPVQVLLRGELPAEDDLELRERDALLLSDEADDDLSPSRRRDRSLSPGGHAYGKSRPPPLFSRMRRRPPVHFHPWETLLLLEDARVLQRDVLEDSLLWRFLEICRPTLSFAEYETLLDLDSEDQLLEDVVDHLVHWKKARVIDLISLKGSYAVSAGFKPTRLPQLTSSFAAAFPVLPPLPALLSQLSPTEPYSSVIPSSSQRSLYLTALVWLLRHEVVDKPRTYVRVVASEAVKRAATQHWSGSGVQSSGVSGATSGAAGAGADAGAGRTPGLAQDEEGDAASLLSTSASGASDRSFASGGGGGSGGYRRPGRLAATPADDDDARGMAVVPGDSPLSTSARSATMSARPTRARRAAAPAQRAKARGLSTATYSSHSERMDEASVAPSVIVEPGRPSMLESRWISEICRDKDKAVVDKFERIIRMLNGRHHLDEIRFRTQLSRKHLSLVLSAFEEDLVLFTHP</sequence>
<feature type="compositionally biased region" description="Gly residues" evidence="3">
    <location>
        <begin position="654"/>
        <end position="664"/>
    </location>
</feature>
<comment type="caution">
    <text evidence="6">The sequence shown here is derived from an EMBL/GenBank/DDBJ whole genome shotgun (WGS) entry which is preliminary data.</text>
</comment>
<organism evidence="6 7">
    <name type="scientific">Rhodotorula diobovata</name>
    <dbReference type="NCBI Taxonomy" id="5288"/>
    <lineage>
        <taxon>Eukaryota</taxon>
        <taxon>Fungi</taxon>
        <taxon>Dikarya</taxon>
        <taxon>Basidiomycota</taxon>
        <taxon>Pucciniomycotina</taxon>
        <taxon>Microbotryomycetes</taxon>
        <taxon>Sporidiobolales</taxon>
        <taxon>Sporidiobolaceae</taxon>
        <taxon>Rhodotorula</taxon>
    </lineage>
</organism>
<feature type="region of interest" description="Disordered" evidence="3">
    <location>
        <begin position="49"/>
        <end position="75"/>
    </location>
</feature>
<evidence type="ECO:0000256" key="4">
    <source>
        <dbReference type="SAM" id="SignalP"/>
    </source>
</evidence>
<keyword evidence="7" id="KW-1185">Reference proteome</keyword>
<evidence type="ECO:0000256" key="2">
    <source>
        <dbReference type="RuleBase" id="RU368069"/>
    </source>
</evidence>
<dbReference type="InterPro" id="IPR005365">
    <property type="entry name" value="Npr3"/>
</dbReference>
<dbReference type="GO" id="GO:1990130">
    <property type="term" value="C:GATOR1 complex"/>
    <property type="evidence" value="ECO:0007669"/>
    <property type="project" value="TreeGrafter"/>
</dbReference>
<feature type="compositionally biased region" description="Low complexity" evidence="3">
    <location>
        <begin position="53"/>
        <end position="62"/>
    </location>
</feature>
<dbReference type="Pfam" id="PF24064">
    <property type="entry name" value="HTH_NPRL3"/>
    <property type="match status" value="1"/>
</dbReference>
<feature type="region of interest" description="Disordered" evidence="3">
    <location>
        <begin position="594"/>
        <end position="720"/>
    </location>
</feature>
<dbReference type="GO" id="GO:1904262">
    <property type="term" value="P:negative regulation of TORC1 signaling"/>
    <property type="evidence" value="ECO:0007669"/>
    <property type="project" value="TreeGrafter"/>
</dbReference>
<accession>A0A5C5G065</accession>
<gene>
    <name evidence="6" type="ORF">DMC30DRAFT_410990</name>
</gene>
<feature type="domain" description="GATOR1 complex protein NPRL3 C-terminal HTH" evidence="5">
    <location>
        <begin position="751"/>
        <end position="812"/>
    </location>
</feature>
<feature type="signal peptide" evidence="4">
    <location>
        <begin position="1"/>
        <end position="22"/>
    </location>
</feature>
<feature type="compositionally biased region" description="Low complexity" evidence="3">
    <location>
        <begin position="234"/>
        <end position="243"/>
    </location>
</feature>
<dbReference type="Proteomes" id="UP000311382">
    <property type="component" value="Unassembled WGS sequence"/>
</dbReference>
<feature type="chain" id="PRO_5022707484" description="Nitrogen permease regulator 3" evidence="4">
    <location>
        <begin position="23"/>
        <end position="817"/>
    </location>
</feature>
<dbReference type="PANTHER" id="PTHR13153">
    <property type="entry name" value="CGTHBA PROTEIN -14 GENE PROTEIN"/>
    <property type="match status" value="1"/>
</dbReference>
<dbReference type="GO" id="GO:0038202">
    <property type="term" value="P:TORC1 signaling"/>
    <property type="evidence" value="ECO:0007669"/>
    <property type="project" value="TreeGrafter"/>
</dbReference>
<feature type="compositionally biased region" description="Low complexity" evidence="3">
    <location>
        <begin position="597"/>
        <end position="613"/>
    </location>
</feature>
<reference evidence="6 7" key="1">
    <citation type="submission" date="2019-03" db="EMBL/GenBank/DDBJ databases">
        <title>Rhodosporidium diobovatum UCD-FST 08-225 genome sequencing, assembly, and annotation.</title>
        <authorList>
            <person name="Fakankun I.U."/>
            <person name="Fristensky B."/>
            <person name="Levin D.B."/>
        </authorList>
    </citation>
    <scope>NUCLEOTIDE SEQUENCE [LARGE SCALE GENOMIC DNA]</scope>
    <source>
        <strain evidence="6 7">UCD-FST 08-225</strain>
    </source>
</reference>
<feature type="compositionally biased region" description="Basic and acidic residues" evidence="3">
    <location>
        <begin position="121"/>
        <end position="137"/>
    </location>
</feature>
<dbReference type="Pfam" id="PF03666">
    <property type="entry name" value="NPR3"/>
    <property type="match status" value="1"/>
</dbReference>
<dbReference type="GO" id="GO:0051321">
    <property type="term" value="P:meiotic cell cycle"/>
    <property type="evidence" value="ECO:0007669"/>
    <property type="project" value="UniProtKB-UniRule"/>
</dbReference>
<comment type="similarity">
    <text evidence="1 2">Belongs to the NPR3 family.</text>
</comment>
<feature type="compositionally biased region" description="Low complexity" evidence="3">
    <location>
        <begin position="692"/>
        <end position="716"/>
    </location>
</feature>
<evidence type="ECO:0000313" key="6">
    <source>
        <dbReference type="EMBL" id="TNY22487.1"/>
    </source>
</evidence>
<dbReference type="EMBL" id="SOZI01000024">
    <property type="protein sequence ID" value="TNY22487.1"/>
    <property type="molecule type" value="Genomic_DNA"/>
</dbReference>
<dbReference type="OrthoDB" id="18648at2759"/>
<dbReference type="AlphaFoldDB" id="A0A5C5G065"/>
<proteinExistence type="inferred from homology"/>